<dbReference type="Gene3D" id="3.10.20.370">
    <property type="match status" value="1"/>
</dbReference>
<dbReference type="FunFam" id="3.10.20.370:FF:000001">
    <property type="entry name" value="Retrovirus-related Pol polyprotein from transposon 17.6-like protein"/>
    <property type="match status" value="1"/>
</dbReference>
<dbReference type="GO" id="GO:0004519">
    <property type="term" value="F:endonuclease activity"/>
    <property type="evidence" value="ECO:0007669"/>
    <property type="project" value="UniProtKB-KW"/>
</dbReference>
<dbReference type="EC" id="2.7.7.49" evidence="1"/>
<keyword evidence="6" id="KW-0378">Hydrolase</keyword>
<protein>
    <recommendedName>
        <fullName evidence="1">RNA-directed DNA polymerase</fullName>
        <ecNumber evidence="1">2.7.7.49</ecNumber>
    </recommendedName>
</protein>
<evidence type="ECO:0000256" key="1">
    <source>
        <dbReference type="ARBA" id="ARBA00012493"/>
    </source>
</evidence>
<sequence>MRFLGMVGFYRRYCPNLAEVAAPLTRLTSRKVSFNWTPECQRSFEQLKQFLSSDPVLAAPDFQKPFILHTDASDLATGAVLLQDDDQGVLHPVAYHSTKLAKHQLAYSTIEKELLGIINAIKKFECYLYGGAHPIQIFTDHNPLTFLEKNKYSNQRLLRWSLSLQPYHLQVKHIKGRDNVVADALSRP</sequence>
<keyword evidence="4" id="KW-0540">Nuclease</keyword>
<evidence type="ECO:0000256" key="5">
    <source>
        <dbReference type="ARBA" id="ARBA00022759"/>
    </source>
</evidence>
<dbReference type="InterPro" id="IPR050951">
    <property type="entry name" value="Retrovirus_Pol_polyprotein"/>
</dbReference>
<keyword evidence="10" id="KW-1185">Reference proteome</keyword>
<dbReference type="PANTHER" id="PTHR37984:SF5">
    <property type="entry name" value="PROTEIN NYNRIN-LIKE"/>
    <property type="match status" value="1"/>
</dbReference>
<evidence type="ECO:0000256" key="7">
    <source>
        <dbReference type="ARBA" id="ARBA00022918"/>
    </source>
</evidence>
<dbReference type="InterPro" id="IPR043128">
    <property type="entry name" value="Rev_trsase/Diguanyl_cyclase"/>
</dbReference>
<dbReference type="AlphaFoldDB" id="A0A3R7LZN9"/>
<dbReference type="STRING" id="6689.A0A3R7LZN9"/>
<keyword evidence="3" id="KW-0548">Nucleotidyltransferase</keyword>
<evidence type="ECO:0000313" key="10">
    <source>
        <dbReference type="Proteomes" id="UP000283509"/>
    </source>
</evidence>
<dbReference type="InterPro" id="IPR041373">
    <property type="entry name" value="RT_RNaseH"/>
</dbReference>
<organism evidence="9 10">
    <name type="scientific">Penaeus vannamei</name>
    <name type="common">Whiteleg shrimp</name>
    <name type="synonym">Litopenaeus vannamei</name>
    <dbReference type="NCBI Taxonomy" id="6689"/>
    <lineage>
        <taxon>Eukaryota</taxon>
        <taxon>Metazoa</taxon>
        <taxon>Ecdysozoa</taxon>
        <taxon>Arthropoda</taxon>
        <taxon>Crustacea</taxon>
        <taxon>Multicrustacea</taxon>
        <taxon>Malacostraca</taxon>
        <taxon>Eumalacostraca</taxon>
        <taxon>Eucarida</taxon>
        <taxon>Decapoda</taxon>
        <taxon>Dendrobranchiata</taxon>
        <taxon>Penaeoidea</taxon>
        <taxon>Penaeidae</taxon>
        <taxon>Penaeus</taxon>
    </lineage>
</organism>
<evidence type="ECO:0000259" key="8">
    <source>
        <dbReference type="Pfam" id="PF17917"/>
    </source>
</evidence>
<keyword evidence="2" id="KW-0808">Transferase</keyword>
<name>A0A3R7LZN9_PENVA</name>
<dbReference type="FunFam" id="3.30.70.270:FF:000020">
    <property type="entry name" value="Transposon Tf2-6 polyprotein-like Protein"/>
    <property type="match status" value="1"/>
</dbReference>
<keyword evidence="5" id="KW-0255">Endonuclease</keyword>
<dbReference type="Gene3D" id="3.30.70.270">
    <property type="match status" value="1"/>
</dbReference>
<evidence type="ECO:0000313" key="9">
    <source>
        <dbReference type="EMBL" id="ROT67629.1"/>
    </source>
</evidence>
<dbReference type="CDD" id="cd09274">
    <property type="entry name" value="RNase_HI_RT_Ty3"/>
    <property type="match status" value="1"/>
</dbReference>
<evidence type="ECO:0000256" key="6">
    <source>
        <dbReference type="ARBA" id="ARBA00022801"/>
    </source>
</evidence>
<reference evidence="9 10" key="2">
    <citation type="submission" date="2019-01" db="EMBL/GenBank/DDBJ databases">
        <title>The decoding of complex shrimp genome reveals the adaptation for benthos swimmer, frequently molting mechanism and breeding impact on genome.</title>
        <authorList>
            <person name="Sun Y."/>
            <person name="Gao Y."/>
            <person name="Yu Y."/>
        </authorList>
    </citation>
    <scope>NUCLEOTIDE SEQUENCE [LARGE SCALE GENOMIC DNA]</scope>
    <source>
        <tissue evidence="9">Muscle</tissue>
    </source>
</reference>
<feature type="domain" description="Reverse transcriptase RNase H-like" evidence="8">
    <location>
        <begin position="61"/>
        <end position="167"/>
    </location>
</feature>
<proteinExistence type="predicted"/>
<keyword evidence="7" id="KW-0695">RNA-directed DNA polymerase</keyword>
<reference evidence="9 10" key="1">
    <citation type="submission" date="2018-04" db="EMBL/GenBank/DDBJ databases">
        <authorList>
            <person name="Zhang X."/>
            <person name="Yuan J."/>
            <person name="Li F."/>
            <person name="Xiang J."/>
        </authorList>
    </citation>
    <scope>NUCLEOTIDE SEQUENCE [LARGE SCALE GENOMIC DNA]</scope>
    <source>
        <tissue evidence="9">Muscle</tissue>
    </source>
</reference>
<dbReference type="GO" id="GO:0016787">
    <property type="term" value="F:hydrolase activity"/>
    <property type="evidence" value="ECO:0007669"/>
    <property type="project" value="UniProtKB-KW"/>
</dbReference>
<dbReference type="Proteomes" id="UP000283509">
    <property type="component" value="Unassembled WGS sequence"/>
</dbReference>
<dbReference type="EMBL" id="QCYY01002785">
    <property type="protein sequence ID" value="ROT67629.1"/>
    <property type="molecule type" value="Genomic_DNA"/>
</dbReference>
<evidence type="ECO:0000256" key="3">
    <source>
        <dbReference type="ARBA" id="ARBA00022695"/>
    </source>
</evidence>
<comment type="caution">
    <text evidence="9">The sequence shown here is derived from an EMBL/GenBank/DDBJ whole genome shotgun (WGS) entry which is preliminary data.</text>
</comment>
<gene>
    <name evidence="9" type="ORF">C7M84_014251</name>
</gene>
<dbReference type="InterPro" id="IPR043502">
    <property type="entry name" value="DNA/RNA_pol_sf"/>
</dbReference>
<evidence type="ECO:0000256" key="2">
    <source>
        <dbReference type="ARBA" id="ARBA00022679"/>
    </source>
</evidence>
<dbReference type="GO" id="GO:0003964">
    <property type="term" value="F:RNA-directed DNA polymerase activity"/>
    <property type="evidence" value="ECO:0007669"/>
    <property type="project" value="UniProtKB-KW"/>
</dbReference>
<evidence type="ECO:0000256" key="4">
    <source>
        <dbReference type="ARBA" id="ARBA00022722"/>
    </source>
</evidence>
<accession>A0A3R7LZN9</accession>
<dbReference type="Pfam" id="PF17917">
    <property type="entry name" value="RT_RNaseH"/>
    <property type="match status" value="1"/>
</dbReference>
<dbReference type="SUPFAM" id="SSF56672">
    <property type="entry name" value="DNA/RNA polymerases"/>
    <property type="match status" value="1"/>
</dbReference>
<dbReference type="PANTHER" id="PTHR37984">
    <property type="entry name" value="PROTEIN CBG26694"/>
    <property type="match status" value="1"/>
</dbReference>